<dbReference type="GO" id="GO:0020037">
    <property type="term" value="F:heme binding"/>
    <property type="evidence" value="ECO:0007669"/>
    <property type="project" value="InterPro"/>
</dbReference>
<dbReference type="OrthoDB" id="1470350at2759"/>
<dbReference type="GO" id="GO:0004497">
    <property type="term" value="F:monooxygenase activity"/>
    <property type="evidence" value="ECO:0007669"/>
    <property type="project" value="UniProtKB-KW"/>
</dbReference>
<evidence type="ECO:0000256" key="7">
    <source>
        <dbReference type="ARBA" id="ARBA00023033"/>
    </source>
</evidence>
<evidence type="ECO:0000256" key="5">
    <source>
        <dbReference type="ARBA" id="ARBA00023002"/>
    </source>
</evidence>
<evidence type="ECO:0000256" key="3">
    <source>
        <dbReference type="ARBA" id="ARBA00022617"/>
    </source>
</evidence>
<dbReference type="SUPFAM" id="SSF48264">
    <property type="entry name" value="Cytochrome P450"/>
    <property type="match status" value="1"/>
</dbReference>
<name>A0A8H6VR61_9AGAR</name>
<dbReference type="PANTHER" id="PTHR24287:SF1">
    <property type="entry name" value="P450, PUTATIVE (EUROFUNG)-RELATED"/>
    <property type="match status" value="1"/>
</dbReference>
<dbReference type="PRINTS" id="PR00385">
    <property type="entry name" value="P450"/>
</dbReference>
<feature type="transmembrane region" description="Helical" evidence="10">
    <location>
        <begin position="39"/>
        <end position="60"/>
    </location>
</feature>
<dbReference type="GO" id="GO:0016705">
    <property type="term" value="F:oxidoreductase activity, acting on paired donors, with incorporation or reduction of molecular oxygen"/>
    <property type="evidence" value="ECO:0007669"/>
    <property type="project" value="InterPro"/>
</dbReference>
<dbReference type="InterPro" id="IPR001128">
    <property type="entry name" value="Cyt_P450"/>
</dbReference>
<keyword evidence="10" id="KW-0812">Transmembrane</keyword>
<comment type="similarity">
    <text evidence="2 9">Belongs to the cytochrome P450 family.</text>
</comment>
<evidence type="ECO:0000256" key="10">
    <source>
        <dbReference type="SAM" id="Phobius"/>
    </source>
</evidence>
<accession>A0A8H6VR61</accession>
<dbReference type="GO" id="GO:0005506">
    <property type="term" value="F:iron ion binding"/>
    <property type="evidence" value="ECO:0007669"/>
    <property type="project" value="InterPro"/>
</dbReference>
<organism evidence="11 12">
    <name type="scientific">Mycena indigotica</name>
    <dbReference type="NCBI Taxonomy" id="2126181"/>
    <lineage>
        <taxon>Eukaryota</taxon>
        <taxon>Fungi</taxon>
        <taxon>Dikarya</taxon>
        <taxon>Basidiomycota</taxon>
        <taxon>Agaricomycotina</taxon>
        <taxon>Agaricomycetes</taxon>
        <taxon>Agaricomycetidae</taxon>
        <taxon>Agaricales</taxon>
        <taxon>Marasmiineae</taxon>
        <taxon>Mycenaceae</taxon>
        <taxon>Mycena</taxon>
    </lineage>
</organism>
<evidence type="ECO:0000256" key="8">
    <source>
        <dbReference type="PIRSR" id="PIRSR602401-1"/>
    </source>
</evidence>
<evidence type="ECO:0000313" key="11">
    <source>
        <dbReference type="EMBL" id="KAF7288976.1"/>
    </source>
</evidence>
<proteinExistence type="inferred from homology"/>
<keyword evidence="10" id="KW-1133">Transmembrane helix</keyword>
<sequence>MSIPPGLVYLGRLLPVAVSPALATYAAKALATNIWAVSIPSWATTLACLLSGPITLLLSVEIRQWRLRREAAKVGAVLAPVAPGMWGGLKVLFINIQDMYPGEGIVTISNTIGNTFTSALFFQDQLYTSDPENIKAILATDFNSFEKGAEFRGIMEPLLGTGVFAADGDMWRFHRQMTRPFFNRARISDFALFDEHALHALALCKKRLNEGYPVDFQDMVGKFTMDTATTFLFGRDVRSLDEGLVYPHHMQPAKASAAASTHEASFSTAFQEAQLVTALRVRLGPHWPLGEFWKDKLEQPLGVVRRFLDPILKKAIERKRAKGLNDTLEKVEGEIVEREVEEGESMLDHLVNYTEDYTILRDEILNITAAGRDTTACLLTFTAYMLAEHQDVLTKLRGEILRQVGPTRAPTLEDFRDMRYMRAVLNETLRLYSPVPFNMRYSSQPTVFRPSDGGTPIYVPAGMRTPYSTFVMHRRTDLWGPDAVEFDPERFLDERLGKYLTPNPFIFLPFNAGPRICLGQQFAYHEASFFLVRLLQTFSSLSLDPEAQPPFGRPPPEWKDPEKDRYGWKAKEKIRPRSHLTLYVKGGLWMRMGEAAPP</sequence>
<dbReference type="AlphaFoldDB" id="A0A8H6VR61"/>
<keyword evidence="5 9" id="KW-0560">Oxidoreductase</keyword>
<keyword evidence="7 9" id="KW-0503">Monooxygenase</keyword>
<keyword evidence="3 8" id="KW-0349">Heme</keyword>
<evidence type="ECO:0000256" key="9">
    <source>
        <dbReference type="RuleBase" id="RU000461"/>
    </source>
</evidence>
<dbReference type="Gene3D" id="1.10.630.10">
    <property type="entry name" value="Cytochrome P450"/>
    <property type="match status" value="1"/>
</dbReference>
<keyword evidence="6 8" id="KW-0408">Iron</keyword>
<keyword evidence="10" id="KW-0472">Membrane</keyword>
<dbReference type="EMBL" id="JACAZF010000018">
    <property type="protein sequence ID" value="KAF7288976.1"/>
    <property type="molecule type" value="Genomic_DNA"/>
</dbReference>
<dbReference type="InterPro" id="IPR047146">
    <property type="entry name" value="Cyt_P450_E_CYP52_fungi"/>
</dbReference>
<feature type="binding site" description="axial binding residue" evidence="8">
    <location>
        <position position="517"/>
    </location>
    <ligand>
        <name>heme</name>
        <dbReference type="ChEBI" id="CHEBI:30413"/>
    </ligand>
    <ligandPart>
        <name>Fe</name>
        <dbReference type="ChEBI" id="CHEBI:18248"/>
    </ligandPart>
</feature>
<evidence type="ECO:0000256" key="6">
    <source>
        <dbReference type="ARBA" id="ARBA00023004"/>
    </source>
</evidence>
<comment type="cofactor">
    <cofactor evidence="1 8">
        <name>heme</name>
        <dbReference type="ChEBI" id="CHEBI:30413"/>
    </cofactor>
</comment>
<dbReference type="PANTHER" id="PTHR24287">
    <property type="entry name" value="P450, PUTATIVE (EUROFUNG)-RELATED"/>
    <property type="match status" value="1"/>
</dbReference>
<keyword evidence="12" id="KW-1185">Reference proteome</keyword>
<dbReference type="PROSITE" id="PS00086">
    <property type="entry name" value="CYTOCHROME_P450"/>
    <property type="match status" value="1"/>
</dbReference>
<dbReference type="CDD" id="cd11063">
    <property type="entry name" value="CYP52"/>
    <property type="match status" value="1"/>
</dbReference>
<dbReference type="PRINTS" id="PR00463">
    <property type="entry name" value="EP450I"/>
</dbReference>
<evidence type="ECO:0000256" key="1">
    <source>
        <dbReference type="ARBA" id="ARBA00001971"/>
    </source>
</evidence>
<dbReference type="Pfam" id="PF00067">
    <property type="entry name" value="p450"/>
    <property type="match status" value="1"/>
</dbReference>
<comment type="caution">
    <text evidence="11">The sequence shown here is derived from an EMBL/GenBank/DDBJ whole genome shotgun (WGS) entry which is preliminary data.</text>
</comment>
<evidence type="ECO:0000256" key="4">
    <source>
        <dbReference type="ARBA" id="ARBA00022723"/>
    </source>
</evidence>
<dbReference type="GeneID" id="59353052"/>
<dbReference type="Proteomes" id="UP000636479">
    <property type="component" value="Unassembled WGS sequence"/>
</dbReference>
<dbReference type="InterPro" id="IPR002401">
    <property type="entry name" value="Cyt_P450_E_grp-I"/>
</dbReference>
<evidence type="ECO:0000313" key="12">
    <source>
        <dbReference type="Proteomes" id="UP000636479"/>
    </source>
</evidence>
<dbReference type="RefSeq" id="XP_037213128.1">
    <property type="nucleotide sequence ID" value="XM_037370536.1"/>
</dbReference>
<reference evidence="11" key="1">
    <citation type="submission" date="2020-05" db="EMBL/GenBank/DDBJ databases">
        <title>Mycena genomes resolve the evolution of fungal bioluminescence.</title>
        <authorList>
            <person name="Tsai I.J."/>
        </authorList>
    </citation>
    <scope>NUCLEOTIDE SEQUENCE</scope>
    <source>
        <strain evidence="11">171206Taipei</strain>
    </source>
</reference>
<gene>
    <name evidence="11" type="ORF">MIND_01414200</name>
</gene>
<evidence type="ECO:0000256" key="2">
    <source>
        <dbReference type="ARBA" id="ARBA00010617"/>
    </source>
</evidence>
<protein>
    <submittedName>
        <fullName evidence="11">Cytochrome P450</fullName>
    </submittedName>
</protein>
<dbReference type="InterPro" id="IPR017972">
    <property type="entry name" value="Cyt_P450_CS"/>
</dbReference>
<dbReference type="InterPro" id="IPR036396">
    <property type="entry name" value="Cyt_P450_sf"/>
</dbReference>
<keyword evidence="4 8" id="KW-0479">Metal-binding</keyword>